<feature type="compositionally biased region" description="Basic and acidic residues" evidence="1">
    <location>
        <begin position="12"/>
        <end position="27"/>
    </location>
</feature>
<protein>
    <submittedName>
        <fullName evidence="2">(African queen) hypothetical protein</fullName>
    </submittedName>
</protein>
<reference evidence="2" key="1">
    <citation type="submission" date="2021-09" db="EMBL/GenBank/DDBJ databases">
        <authorList>
            <person name="Martin H S."/>
        </authorList>
    </citation>
    <scope>NUCLEOTIDE SEQUENCE</scope>
</reference>
<feature type="region of interest" description="Disordered" evidence="1">
    <location>
        <begin position="49"/>
        <end position="88"/>
    </location>
</feature>
<evidence type="ECO:0000313" key="3">
    <source>
        <dbReference type="Proteomes" id="UP000789524"/>
    </source>
</evidence>
<dbReference type="AlphaFoldDB" id="A0A8J2R508"/>
<gene>
    <name evidence="2" type="ORF">DCHRY22_LOCUS13607</name>
</gene>
<organism evidence="2 3">
    <name type="scientific">Danaus chrysippus</name>
    <name type="common">African queen</name>
    <dbReference type="NCBI Taxonomy" id="151541"/>
    <lineage>
        <taxon>Eukaryota</taxon>
        <taxon>Metazoa</taxon>
        <taxon>Ecdysozoa</taxon>
        <taxon>Arthropoda</taxon>
        <taxon>Hexapoda</taxon>
        <taxon>Insecta</taxon>
        <taxon>Pterygota</taxon>
        <taxon>Neoptera</taxon>
        <taxon>Endopterygota</taxon>
        <taxon>Lepidoptera</taxon>
        <taxon>Glossata</taxon>
        <taxon>Ditrysia</taxon>
        <taxon>Papilionoidea</taxon>
        <taxon>Nymphalidae</taxon>
        <taxon>Danainae</taxon>
        <taxon>Danaini</taxon>
        <taxon>Danaina</taxon>
        <taxon>Danaus</taxon>
        <taxon>Anosia</taxon>
    </lineage>
</organism>
<proteinExistence type="predicted"/>
<sequence length="88" mass="9393">MIGTNSTPAGSDEERRDTGRGGGRHDPTVNNYYEFPGVFMKTVTGQRSVWEVTGPSSRSAGRDPRTGGGRARGPRGKVPRSGVDDLTD</sequence>
<keyword evidence="3" id="KW-1185">Reference proteome</keyword>
<comment type="caution">
    <text evidence="2">The sequence shown here is derived from an EMBL/GenBank/DDBJ whole genome shotgun (WGS) entry which is preliminary data.</text>
</comment>
<accession>A0A8J2R508</accession>
<dbReference type="EMBL" id="CAKASE010000079">
    <property type="protein sequence ID" value="CAG9580284.1"/>
    <property type="molecule type" value="Genomic_DNA"/>
</dbReference>
<evidence type="ECO:0000313" key="2">
    <source>
        <dbReference type="EMBL" id="CAG9580284.1"/>
    </source>
</evidence>
<name>A0A8J2R508_9NEOP</name>
<dbReference type="Proteomes" id="UP000789524">
    <property type="component" value="Unassembled WGS sequence"/>
</dbReference>
<evidence type="ECO:0000256" key="1">
    <source>
        <dbReference type="SAM" id="MobiDB-lite"/>
    </source>
</evidence>
<feature type="region of interest" description="Disordered" evidence="1">
    <location>
        <begin position="1"/>
        <end position="31"/>
    </location>
</feature>